<evidence type="ECO:0000313" key="3">
    <source>
        <dbReference type="EMBL" id="MBM6923891.1"/>
    </source>
</evidence>
<dbReference type="Pfam" id="PF04865">
    <property type="entry name" value="Baseplate_J"/>
    <property type="match status" value="1"/>
</dbReference>
<dbReference type="InterPro" id="IPR006949">
    <property type="entry name" value="Barrel_Baseplate_J-like"/>
</dbReference>
<dbReference type="Proteomes" id="UP000724149">
    <property type="component" value="Unassembled WGS sequence"/>
</dbReference>
<dbReference type="RefSeq" id="WP_204721504.1">
    <property type="nucleotide sequence ID" value="NZ_JACSNR010000009.1"/>
</dbReference>
<evidence type="ECO:0000259" key="2">
    <source>
        <dbReference type="Pfam" id="PF26079"/>
    </source>
</evidence>
<proteinExistence type="predicted"/>
<reference evidence="3 4" key="1">
    <citation type="journal article" date="2021" name="Sci. Rep.">
        <title>The distribution of antibiotic resistance genes in chicken gut microbiota commensals.</title>
        <authorList>
            <person name="Juricova H."/>
            <person name="Matiasovicova J."/>
            <person name="Kubasova T."/>
            <person name="Cejkova D."/>
            <person name="Rychlik I."/>
        </authorList>
    </citation>
    <scope>NUCLEOTIDE SEQUENCE [LARGE SCALE GENOMIC DNA]</scope>
    <source>
        <strain evidence="3 4">An564</strain>
    </source>
</reference>
<gene>
    <name evidence="3" type="ORF">H9X81_09360</name>
</gene>
<evidence type="ECO:0000313" key="4">
    <source>
        <dbReference type="Proteomes" id="UP000724149"/>
    </source>
</evidence>
<keyword evidence="4" id="KW-1185">Reference proteome</keyword>
<accession>A0ABS2GQK6</accession>
<feature type="domain" description="Baseplate J-like C-terminal" evidence="2">
    <location>
        <begin position="271"/>
        <end position="350"/>
    </location>
</feature>
<protein>
    <submittedName>
        <fullName evidence="3">Baseplate J/gp47 family protein</fullName>
    </submittedName>
</protein>
<name>A0ABS2GQK6_9FIRM</name>
<organism evidence="3 4">
    <name type="scientific">Hydrogenoanaerobacterium saccharovorans</name>
    <dbReference type="NCBI Taxonomy" id="474960"/>
    <lineage>
        <taxon>Bacteria</taxon>
        <taxon>Bacillati</taxon>
        <taxon>Bacillota</taxon>
        <taxon>Clostridia</taxon>
        <taxon>Eubacteriales</taxon>
        <taxon>Oscillospiraceae</taxon>
        <taxon>Hydrogenoanaerobacterium</taxon>
    </lineage>
</organism>
<comment type="caution">
    <text evidence="3">The sequence shown here is derived from an EMBL/GenBank/DDBJ whole genome shotgun (WGS) entry which is preliminary data.</text>
</comment>
<dbReference type="EMBL" id="JACSNR010000009">
    <property type="protein sequence ID" value="MBM6923891.1"/>
    <property type="molecule type" value="Genomic_DNA"/>
</dbReference>
<dbReference type="InterPro" id="IPR058530">
    <property type="entry name" value="Baseplate_J-like_C"/>
</dbReference>
<sequence length="355" mass="36904">MNLESGYLTAMRAEYQRLTGALPGEDSDIGIRMALLANQLELLEEELGALRQAADPETAEGEMLDRHADSRGLRRKEAAAAGGVLRFYREGAAAQEIVLPQGLVASTAGAEPVRFVTTAEGRIAAGETEALVPAQAEQPGSTGNAAAGSITVLVTAVGSVDGVENPEGFSGGQDAETDDELRSRLLESYHAVSNGSNAAYYRRLALAQDGVASVQVIQRPRGSGSVDLVIAGEGAAASEDTVRELGELVAQQRELGVDAQVTAAEESPCPVTLELFAGENYAFDDVKTQAEAALRALFGELAVGQPLYIARIIGTVMAVPGVENCRLTAPAADQPGAERSLITLGELTVTKGAEA</sequence>
<feature type="domain" description="Baseplate protein J-like barrel" evidence="1">
    <location>
        <begin position="85"/>
        <end position="172"/>
    </location>
</feature>
<dbReference type="Pfam" id="PF26079">
    <property type="entry name" value="Baseplate_J_C"/>
    <property type="match status" value="1"/>
</dbReference>
<dbReference type="InterPro" id="IPR052399">
    <property type="entry name" value="Phage_Baseplate_Assmbl_Protein"/>
</dbReference>
<dbReference type="PANTHER" id="PTHR37829">
    <property type="entry name" value="PHAGE-LIKE ELEMENT PBSX PROTEIN XKDT"/>
    <property type="match status" value="1"/>
</dbReference>
<evidence type="ECO:0000259" key="1">
    <source>
        <dbReference type="Pfam" id="PF04865"/>
    </source>
</evidence>
<dbReference type="PANTHER" id="PTHR37829:SF3">
    <property type="entry name" value="PROTEIN JAYE-RELATED"/>
    <property type="match status" value="1"/>
</dbReference>